<evidence type="ECO:0000313" key="8">
    <source>
        <dbReference type="EMBL" id="EFP05041.1"/>
    </source>
</evidence>
<dbReference type="SUPFAM" id="SSF51197">
    <property type="entry name" value="Clavaminate synthase-like"/>
    <property type="match status" value="1"/>
</dbReference>
<dbReference type="InterPro" id="IPR050690">
    <property type="entry name" value="JHDM1_Histone_Demethylase"/>
</dbReference>
<evidence type="ECO:0000256" key="6">
    <source>
        <dbReference type="SAM" id="MobiDB-lite"/>
    </source>
</evidence>
<reference evidence="8" key="1">
    <citation type="submission" date="2007-07" db="EMBL/GenBank/DDBJ databases">
        <title>PCAP assembly of the Caenorhabditis remanei genome.</title>
        <authorList>
            <consortium name="The Caenorhabditis remanei Sequencing Consortium"/>
            <person name="Wilson R.K."/>
        </authorList>
    </citation>
    <scope>NUCLEOTIDE SEQUENCE [LARGE SCALE GENOMIC DNA]</scope>
    <source>
        <strain evidence="8">PB4641</strain>
    </source>
</reference>
<dbReference type="PROSITE" id="PS51184">
    <property type="entry name" value="JMJC"/>
    <property type="match status" value="1"/>
</dbReference>
<dbReference type="eggNOG" id="KOG1633">
    <property type="taxonomic scope" value="Eukaryota"/>
</dbReference>
<feature type="region of interest" description="Disordered" evidence="6">
    <location>
        <begin position="511"/>
        <end position="548"/>
    </location>
</feature>
<dbReference type="Gene3D" id="2.60.120.650">
    <property type="entry name" value="Cupin"/>
    <property type="match status" value="1"/>
</dbReference>
<keyword evidence="4" id="KW-0805">Transcription regulation</keyword>
<evidence type="ECO:0000256" key="3">
    <source>
        <dbReference type="ARBA" id="ARBA00023004"/>
    </source>
</evidence>
<dbReference type="EMBL" id="DS268457">
    <property type="protein sequence ID" value="EFP05041.1"/>
    <property type="molecule type" value="Genomic_DNA"/>
</dbReference>
<dbReference type="AlphaFoldDB" id="E3MMM8"/>
<feature type="compositionally biased region" description="Low complexity" evidence="6">
    <location>
        <begin position="27"/>
        <end position="41"/>
    </location>
</feature>
<keyword evidence="9" id="KW-1185">Reference proteome</keyword>
<keyword evidence="3" id="KW-0408">Iron</keyword>
<dbReference type="STRING" id="31234.E3MMM8"/>
<proteinExistence type="predicted"/>
<accession>E3MMM8</accession>
<protein>
    <recommendedName>
        <fullName evidence="7">JmjC domain-containing protein</fullName>
    </recommendedName>
</protein>
<evidence type="ECO:0000256" key="5">
    <source>
        <dbReference type="ARBA" id="ARBA00023163"/>
    </source>
</evidence>
<keyword evidence="1" id="KW-0479">Metal-binding</keyword>
<keyword evidence="5" id="KW-0804">Transcription</keyword>
<feature type="compositionally biased region" description="Basic and acidic residues" evidence="6">
    <location>
        <begin position="1"/>
        <end position="12"/>
    </location>
</feature>
<evidence type="ECO:0000313" key="9">
    <source>
        <dbReference type="Proteomes" id="UP000008281"/>
    </source>
</evidence>
<name>E3MMM8_CAERE</name>
<dbReference type="OrthoDB" id="5876800at2759"/>
<feature type="region of interest" description="Disordered" evidence="6">
    <location>
        <begin position="1"/>
        <end position="50"/>
    </location>
</feature>
<dbReference type="GO" id="GO:0046872">
    <property type="term" value="F:metal ion binding"/>
    <property type="evidence" value="ECO:0007669"/>
    <property type="project" value="UniProtKB-KW"/>
</dbReference>
<dbReference type="HOGENOM" id="CLU_497181_0_0_1"/>
<dbReference type="InterPro" id="IPR003347">
    <property type="entry name" value="JmjC_dom"/>
</dbReference>
<dbReference type="InParanoid" id="E3MMM8"/>
<gene>
    <name evidence="8" type="ORF">CRE_03190</name>
</gene>
<evidence type="ECO:0000259" key="7">
    <source>
        <dbReference type="PROSITE" id="PS51184"/>
    </source>
</evidence>
<dbReference type="PANTHER" id="PTHR23123">
    <property type="entry name" value="PHD/F-BOX CONTAINING PROTEIN"/>
    <property type="match status" value="1"/>
</dbReference>
<evidence type="ECO:0000256" key="4">
    <source>
        <dbReference type="ARBA" id="ARBA00023015"/>
    </source>
</evidence>
<keyword evidence="2" id="KW-0560">Oxidoreductase</keyword>
<organism evidence="9">
    <name type="scientific">Caenorhabditis remanei</name>
    <name type="common">Caenorhabditis vulgaris</name>
    <dbReference type="NCBI Taxonomy" id="31234"/>
    <lineage>
        <taxon>Eukaryota</taxon>
        <taxon>Metazoa</taxon>
        <taxon>Ecdysozoa</taxon>
        <taxon>Nematoda</taxon>
        <taxon>Chromadorea</taxon>
        <taxon>Rhabditida</taxon>
        <taxon>Rhabditina</taxon>
        <taxon>Rhabditomorpha</taxon>
        <taxon>Rhabditoidea</taxon>
        <taxon>Rhabditidae</taxon>
        <taxon>Peloderinae</taxon>
        <taxon>Caenorhabditis</taxon>
    </lineage>
</organism>
<dbReference type="GO" id="GO:0016491">
    <property type="term" value="F:oxidoreductase activity"/>
    <property type="evidence" value="ECO:0007669"/>
    <property type="project" value="UniProtKB-KW"/>
</dbReference>
<evidence type="ECO:0000256" key="2">
    <source>
        <dbReference type="ARBA" id="ARBA00023002"/>
    </source>
</evidence>
<dbReference type="Proteomes" id="UP000008281">
    <property type="component" value="Unassembled WGS sequence"/>
</dbReference>
<feature type="domain" description="JmjC" evidence="7">
    <location>
        <begin position="242"/>
        <end position="390"/>
    </location>
</feature>
<evidence type="ECO:0000256" key="1">
    <source>
        <dbReference type="ARBA" id="ARBA00022723"/>
    </source>
</evidence>
<dbReference type="SMART" id="SM00558">
    <property type="entry name" value="JmjC"/>
    <property type="match status" value="1"/>
</dbReference>
<sequence>MSEAKKAVEKHANGKPVTGTEDEGPMSGYSSGFFSDSSSSSMERSPRNLAGMNRAEPFALDPLPVEPRSPNADTDWIKEVQGSNAFIEGLSQNKGGVLSNEPADCVEFQKGAIVNEKDIEENMLAGKIVVIRSVNKAAIGLVLPDVTLDNVAKLFKGSDGEYKVRNSKTGQFAHMTIPKMIEYMKENEKCIENDNVNIMNLLSFECTKITRVSSTIKLPPFVQNLSMIKQLKAAINERFGTLKTGSFATSDATPREREWLKKLQNHIPSYENFYIISMKGAFTDLHVDFGGTFVYYFVHDGKKVFYVAPPTAENIEAYRQLEITGKSMWTDNPKMLKNFRKIELNPGDLAFIPTQWLHFVYTPCNSLVYGGNFLTESKLNEHYKMMEIEEECLKNKSGKSEEMFKNFWDMQFAYLKLVYLNGAISMRKANVLLLGPYQSVGHQFLTTLIEKIHEPTINGLFSADDKTELLNMLERVLSKKKFDIVSLNKENDFYKLDCFKKKPFKSEFTPKLVGKHTSSNPVEALSIKRKAEMKSKSEIPSTKKPFKE</sequence>